<keyword evidence="3" id="KW-1185">Reference proteome</keyword>
<evidence type="ECO:0000256" key="1">
    <source>
        <dbReference type="SAM" id="MobiDB-lite"/>
    </source>
</evidence>
<organism evidence="2 3">
    <name type="scientific">Takifugu bimaculatus</name>
    <dbReference type="NCBI Taxonomy" id="433685"/>
    <lineage>
        <taxon>Eukaryota</taxon>
        <taxon>Metazoa</taxon>
        <taxon>Chordata</taxon>
        <taxon>Craniata</taxon>
        <taxon>Vertebrata</taxon>
        <taxon>Euteleostomi</taxon>
        <taxon>Actinopterygii</taxon>
        <taxon>Neopterygii</taxon>
        <taxon>Teleostei</taxon>
        <taxon>Neoteleostei</taxon>
        <taxon>Acanthomorphata</taxon>
        <taxon>Eupercaria</taxon>
        <taxon>Tetraodontiformes</taxon>
        <taxon>Tetradontoidea</taxon>
        <taxon>Tetraodontidae</taxon>
        <taxon>Takifugu</taxon>
    </lineage>
</organism>
<dbReference type="InterPro" id="IPR016186">
    <property type="entry name" value="C-type_lectin-like/link_sf"/>
</dbReference>
<proteinExistence type="predicted"/>
<evidence type="ECO:0000313" key="3">
    <source>
        <dbReference type="Proteomes" id="UP000516260"/>
    </source>
</evidence>
<evidence type="ECO:0000313" key="2">
    <source>
        <dbReference type="EMBL" id="TNM94250.1"/>
    </source>
</evidence>
<reference evidence="2 3" key="1">
    <citation type="submission" date="2019-04" db="EMBL/GenBank/DDBJ databases">
        <title>The sequence and de novo assembly of Takifugu bimaculatus genome using PacBio and Hi-C technologies.</title>
        <authorList>
            <person name="Xu P."/>
            <person name="Liu B."/>
            <person name="Zhou Z."/>
        </authorList>
    </citation>
    <scope>NUCLEOTIDE SEQUENCE [LARGE SCALE GENOMIC DNA]</scope>
    <source>
        <strain evidence="2">TB-2018</strain>
        <tissue evidence="2">Muscle</tissue>
    </source>
</reference>
<dbReference type="InterPro" id="IPR016187">
    <property type="entry name" value="CTDL_fold"/>
</dbReference>
<feature type="region of interest" description="Disordered" evidence="1">
    <location>
        <begin position="299"/>
        <end position="319"/>
    </location>
</feature>
<evidence type="ECO:0008006" key="4">
    <source>
        <dbReference type="Google" id="ProtNLM"/>
    </source>
</evidence>
<dbReference type="SUPFAM" id="SSF56436">
    <property type="entry name" value="C-type lectin-like"/>
    <property type="match status" value="1"/>
</dbReference>
<dbReference type="Proteomes" id="UP000516260">
    <property type="component" value="Chromosome 2"/>
</dbReference>
<feature type="region of interest" description="Disordered" evidence="1">
    <location>
        <begin position="383"/>
        <end position="408"/>
    </location>
</feature>
<dbReference type="EMBL" id="SWLE01000012">
    <property type="protein sequence ID" value="TNM94250.1"/>
    <property type="molecule type" value="Genomic_DNA"/>
</dbReference>
<name>A0A4Z2BSG3_9TELE</name>
<accession>A0A4Z2BSG3</accession>
<comment type="caution">
    <text evidence="2">The sequence shown here is derived from an EMBL/GenBank/DDBJ whole genome shotgun (WGS) entry which is preliminary data.</text>
</comment>
<dbReference type="Gene3D" id="3.10.100.10">
    <property type="entry name" value="Mannose-Binding Protein A, subunit A"/>
    <property type="match status" value="1"/>
</dbReference>
<dbReference type="AlphaFoldDB" id="A0A4Z2BSG3"/>
<sequence>MAPSHKFGGIVIQSRSEIVTGCDNIFAERHPRGQVLTLTQGGHTRMFRIVLLFLFLSGLQAAPLAVLPKASLSLPDGLQQDATHPDVYETAADGFRQGTEPSRRLLVDLNTGLVKEHIGDMNRRAFIRPSDGKAVMEQRLADDVLIDAPVERNGGGWVRMEEPSSHLPHGFSQGTEPKMSMPEGFSQGTEPKTSMPEGFSQGTEPKMSMPEGFSQGTEPKVSMPEGFSQGTEPKMLMPEGFSQGTEPKMLMPEGFSRGTEPKMLMPEGFSQGTEPKMLMPEGFSRGTEPKMLMPEGFSRGTEPKVSMPEGFSQGTEPKMLMPEGFSRGTEPKMSMPEGFSQGTEPKVSVPKDFRQGTEPSFHIPEGFRQGTENLMSVPVGFRQGTEPSSKIPESFKSRTEPSFNIPEGFRQGTEPILLLAERTQDTKAVPGLLTPRHQPQICKGEIISGRCYEFNPTPLAFQDAQVMCRGLAPNAELASISNNDVHTRLVSLVTNGGNSNPVLTWIGGIVEASLTHICTFNLVVQIKH</sequence>
<protein>
    <recommendedName>
        <fullName evidence="4">C-type lectin domain-containing protein</fullName>
    </recommendedName>
</protein>
<feature type="region of interest" description="Disordered" evidence="1">
    <location>
        <begin position="159"/>
        <end position="228"/>
    </location>
</feature>
<gene>
    <name evidence="2" type="ORF">fugu_002426</name>
</gene>